<dbReference type="SUPFAM" id="SSF56112">
    <property type="entry name" value="Protein kinase-like (PK-like)"/>
    <property type="match status" value="1"/>
</dbReference>
<dbReference type="InterPro" id="IPR006748">
    <property type="entry name" value="NH2Glyco/OHUrea_AB-resist_kin"/>
</dbReference>
<gene>
    <name evidence="1" type="ORF">EAH80_18305</name>
</gene>
<dbReference type="InterPro" id="IPR011009">
    <property type="entry name" value="Kinase-like_dom_sf"/>
</dbReference>
<dbReference type="EMBL" id="RCZG01000007">
    <property type="protein sequence ID" value="TPG32754.1"/>
    <property type="molecule type" value="Genomic_DNA"/>
</dbReference>
<reference evidence="1 2" key="1">
    <citation type="journal article" date="2019" name="Environ. Microbiol.">
        <title>Species interactions and distinct microbial communities in high Arctic permafrost affected cryosols are associated with the CH4 and CO2 gas fluxes.</title>
        <authorList>
            <person name="Altshuler I."/>
            <person name="Hamel J."/>
            <person name="Turney S."/>
            <person name="Magnuson E."/>
            <person name="Levesque R."/>
            <person name="Greer C."/>
            <person name="Whyte L.G."/>
        </authorList>
    </citation>
    <scope>NUCLEOTIDE SEQUENCE [LARGE SCALE GENOMIC DNA]</scope>
    <source>
        <strain evidence="1 2">S5.20</strain>
    </source>
</reference>
<evidence type="ECO:0000313" key="2">
    <source>
        <dbReference type="Proteomes" id="UP000320095"/>
    </source>
</evidence>
<keyword evidence="2" id="KW-1185">Reference proteome</keyword>
<dbReference type="GO" id="GO:0019748">
    <property type="term" value="P:secondary metabolic process"/>
    <property type="evidence" value="ECO:0007669"/>
    <property type="project" value="InterPro"/>
</dbReference>
<dbReference type="GO" id="GO:0016773">
    <property type="term" value="F:phosphotransferase activity, alcohol group as acceptor"/>
    <property type="evidence" value="ECO:0007669"/>
    <property type="project" value="InterPro"/>
</dbReference>
<dbReference type="Pfam" id="PF04655">
    <property type="entry name" value="APH_6_hur"/>
    <property type="match status" value="1"/>
</dbReference>
<organism evidence="1 2">
    <name type="scientific">Mycolicibacterium hodleri</name>
    <dbReference type="NCBI Taxonomy" id="49897"/>
    <lineage>
        <taxon>Bacteria</taxon>
        <taxon>Bacillati</taxon>
        <taxon>Actinomycetota</taxon>
        <taxon>Actinomycetes</taxon>
        <taxon>Mycobacteriales</taxon>
        <taxon>Mycobacteriaceae</taxon>
        <taxon>Mycolicibacterium</taxon>
    </lineage>
</organism>
<comment type="caution">
    <text evidence="1">The sequence shown here is derived from an EMBL/GenBank/DDBJ whole genome shotgun (WGS) entry which is preliminary data.</text>
</comment>
<dbReference type="Proteomes" id="UP000320095">
    <property type="component" value="Unassembled WGS sequence"/>
</dbReference>
<dbReference type="OrthoDB" id="3638028at2"/>
<accession>A0A502E5X3</accession>
<evidence type="ECO:0000313" key="1">
    <source>
        <dbReference type="EMBL" id="TPG32754.1"/>
    </source>
</evidence>
<proteinExistence type="predicted"/>
<name>A0A502E5X3_9MYCO</name>
<dbReference type="AlphaFoldDB" id="A0A502E5X3"/>
<sequence>MPPRWPPASTRCHTAWFPCPCRGSDACHHSTVTELPSGVRNQLEQWDLSADGPMTRGTSSMVLPVLASDGTSAVLKLGSPDAESEHEHLVLRRWGGDGAVRLLRADPRHRALLLERLRPDDLGPLWDVEACEVVAALYQRLHVPALPQLRSLTSDVELWIGDFEQLPRSAPIPRRLVEQAIGLSRDLTAERSGAVVLHGDLHYGKVLAGDRAAWQAIGPKPVNGDPHFEIAPMLWHRWDEFAGNIREGVRTRFHALVDAAGLDEARARSWTLIRVVHEATRVLGDRAQADSAALTRYVALAKAVQD</sequence>
<protein>
    <submittedName>
        <fullName evidence="1">Aminoglycoside resistance protein</fullName>
    </submittedName>
</protein>